<accession>A0ABU5PQ17</accession>
<dbReference type="Gene3D" id="3.90.1200.10">
    <property type="match status" value="1"/>
</dbReference>
<dbReference type="Gene3D" id="1.10.510.10">
    <property type="entry name" value="Transferase(Phosphotransferase) domain 1"/>
    <property type="match status" value="1"/>
</dbReference>
<dbReference type="InterPro" id="IPR000719">
    <property type="entry name" value="Prot_kinase_dom"/>
</dbReference>
<evidence type="ECO:0000313" key="3">
    <source>
        <dbReference type="Proteomes" id="UP001292216"/>
    </source>
</evidence>
<dbReference type="SUPFAM" id="SSF56112">
    <property type="entry name" value="Protein kinase-like (PK-like)"/>
    <property type="match status" value="2"/>
</dbReference>
<dbReference type="RefSeq" id="WP_323078567.1">
    <property type="nucleotide sequence ID" value="NZ_CBCSKM010000002.1"/>
</dbReference>
<organism evidence="2 3">
    <name type="scientific">Paenibacillus phoenicis</name>
    <dbReference type="NCBI Taxonomy" id="554117"/>
    <lineage>
        <taxon>Bacteria</taxon>
        <taxon>Bacillati</taxon>
        <taxon>Bacillota</taxon>
        <taxon>Bacilli</taxon>
        <taxon>Bacillales</taxon>
        <taxon>Paenibacillaceae</taxon>
        <taxon>Paenibacillus</taxon>
    </lineage>
</organism>
<comment type="caution">
    <text evidence="2">The sequence shown here is derived from an EMBL/GenBank/DDBJ whole genome shotgun (WGS) entry which is preliminary data.</text>
</comment>
<dbReference type="Proteomes" id="UP001292216">
    <property type="component" value="Unassembled WGS sequence"/>
</dbReference>
<dbReference type="InterPro" id="IPR002575">
    <property type="entry name" value="Aminoglycoside_PTrfase"/>
</dbReference>
<dbReference type="PANTHER" id="PTHR41283:SF1">
    <property type="entry name" value="AMINOGLYCOSIDE PHOSPHOTRANSFERASE DOMAIN-CONTAINING PROTEIN"/>
    <property type="match status" value="1"/>
</dbReference>
<evidence type="ECO:0000259" key="1">
    <source>
        <dbReference type="PROSITE" id="PS50011"/>
    </source>
</evidence>
<gene>
    <name evidence="2" type="ORF">U9M73_19050</name>
</gene>
<name>A0ABU5PQ17_9BACL</name>
<dbReference type="PANTHER" id="PTHR41283">
    <property type="entry name" value="AMINOGLYCOSIDE PHOSPHOTRANSFERASE"/>
    <property type="match status" value="1"/>
</dbReference>
<sequence>MFDIKGYETFEKIDPITKGWSSDKKYYIETVTNEKLLLRIADISQYDHKKHEFEVMKRLAESGVPMSRPVDFRVCDNGQSVYTLLTWCDGEDAQMVLPKMTDTMQYHLGVTAGQILRIIHNVPAPVDQEPWDSFFNRKVDRKIKQYQDCGVKMDGDELIMAYIEANRQYLARRPQCFQHGDYHVGNMIISPEGELWIIDFNRSDYGDPWEEFNRIVWSAKVSPHFATGQIHGYFHGNPPDQFFKLLTFYISSNALSSIPWAIPFGEEEVAVMQQQARDVLAWFDGMKNPVPAWYLSDFYIQYIDGIPYKLKSPYDFSFLKEYGEVFKVYDDQDSGNICFGVKIKDQKVFIKFAGAPTARYTGQPEEAVARLKAAVPIYQDLAHPHLIRLIQAEEVGGGFAAIFEWTDGECWGRMYPRSREKFMQLPEPAKLEVFNDILDFHIHIAGRGYVAIDFYDGCVLYDFAANKTILCDIDLYAKSPYINTMGRMWGSSRFMSPEEFTLGAVIDEVSNVYVMGAAAFALFGGETDRSIEKWRLNDECYEVALRAVSEDRSKRQQSLLELKREWDAARLK</sequence>
<reference evidence="2 3" key="1">
    <citation type="submission" date="2023-12" db="EMBL/GenBank/DDBJ databases">
        <title>Whole genome sequencing of Paenibacillus phoenicis isolated from the Phoenix Mars Lander spacecraft assembly facility.</title>
        <authorList>
            <person name="Garcia A."/>
            <person name="Venkateswaran K."/>
        </authorList>
    </citation>
    <scope>NUCLEOTIDE SEQUENCE [LARGE SCALE GENOMIC DNA]</scope>
    <source>
        <strain evidence="2 3">3PO2SA</strain>
    </source>
</reference>
<dbReference type="PROSITE" id="PS50011">
    <property type="entry name" value="PROTEIN_KINASE_DOM"/>
    <property type="match status" value="1"/>
</dbReference>
<dbReference type="InterPro" id="IPR011009">
    <property type="entry name" value="Kinase-like_dom_sf"/>
</dbReference>
<protein>
    <submittedName>
        <fullName evidence="2">Phosphotransferase family protein</fullName>
    </submittedName>
</protein>
<feature type="domain" description="Protein kinase" evidence="1">
    <location>
        <begin position="314"/>
        <end position="572"/>
    </location>
</feature>
<evidence type="ECO:0000313" key="2">
    <source>
        <dbReference type="EMBL" id="MEA3572026.1"/>
    </source>
</evidence>
<dbReference type="EMBL" id="JAYERP010000001">
    <property type="protein sequence ID" value="MEA3572026.1"/>
    <property type="molecule type" value="Genomic_DNA"/>
</dbReference>
<keyword evidence="3" id="KW-1185">Reference proteome</keyword>
<dbReference type="Pfam" id="PF01636">
    <property type="entry name" value="APH"/>
    <property type="match status" value="1"/>
</dbReference>
<proteinExistence type="predicted"/>